<dbReference type="Proteomes" id="UP001634394">
    <property type="component" value="Unassembled WGS sequence"/>
</dbReference>
<dbReference type="AlphaFoldDB" id="A0ABD3VEK4"/>
<dbReference type="EMBL" id="JBJQND010000012">
    <property type="protein sequence ID" value="KAL3859920.1"/>
    <property type="molecule type" value="Genomic_DNA"/>
</dbReference>
<protein>
    <recommendedName>
        <fullName evidence="3">Maturase K</fullName>
    </recommendedName>
</protein>
<sequence length="79" mass="9353">GEFPLLKLYNYIEAYPDRNFTENPRSVCIEVGPRHFKLIFEESESGYNTCLSSLYYQRYCTMSNDEIFSRNEGGRRHLS</sequence>
<name>A0ABD3VEK4_SINWO</name>
<feature type="non-terminal residue" evidence="1">
    <location>
        <position position="1"/>
    </location>
</feature>
<organism evidence="1 2">
    <name type="scientific">Sinanodonta woodiana</name>
    <name type="common">Chinese pond mussel</name>
    <name type="synonym">Anodonta woodiana</name>
    <dbReference type="NCBI Taxonomy" id="1069815"/>
    <lineage>
        <taxon>Eukaryota</taxon>
        <taxon>Metazoa</taxon>
        <taxon>Spiralia</taxon>
        <taxon>Lophotrochozoa</taxon>
        <taxon>Mollusca</taxon>
        <taxon>Bivalvia</taxon>
        <taxon>Autobranchia</taxon>
        <taxon>Heteroconchia</taxon>
        <taxon>Palaeoheterodonta</taxon>
        <taxon>Unionida</taxon>
        <taxon>Unionoidea</taxon>
        <taxon>Unionidae</taxon>
        <taxon>Unioninae</taxon>
        <taxon>Sinanodonta</taxon>
    </lineage>
</organism>
<accession>A0ABD3VEK4</accession>
<keyword evidence="2" id="KW-1185">Reference proteome</keyword>
<evidence type="ECO:0000313" key="1">
    <source>
        <dbReference type="EMBL" id="KAL3859920.1"/>
    </source>
</evidence>
<evidence type="ECO:0000313" key="2">
    <source>
        <dbReference type="Proteomes" id="UP001634394"/>
    </source>
</evidence>
<evidence type="ECO:0008006" key="3">
    <source>
        <dbReference type="Google" id="ProtNLM"/>
    </source>
</evidence>
<gene>
    <name evidence="1" type="ORF">ACJMK2_010103</name>
</gene>
<comment type="caution">
    <text evidence="1">The sequence shown here is derived from an EMBL/GenBank/DDBJ whole genome shotgun (WGS) entry which is preliminary data.</text>
</comment>
<reference evidence="1 2" key="1">
    <citation type="submission" date="2024-11" db="EMBL/GenBank/DDBJ databases">
        <title>Chromosome-level genome assembly of the freshwater bivalve Anodonta woodiana.</title>
        <authorList>
            <person name="Chen X."/>
        </authorList>
    </citation>
    <scope>NUCLEOTIDE SEQUENCE [LARGE SCALE GENOMIC DNA]</scope>
    <source>
        <strain evidence="1">MN2024</strain>
        <tissue evidence="1">Gills</tissue>
    </source>
</reference>
<proteinExistence type="predicted"/>